<dbReference type="AlphaFoldDB" id="A0A6T8DZ44"/>
<evidence type="ECO:0000313" key="4">
    <source>
        <dbReference type="EMBL" id="CAE2297701.1"/>
    </source>
</evidence>
<evidence type="ECO:0000313" key="5">
    <source>
        <dbReference type="EMBL" id="CAE2297726.1"/>
    </source>
</evidence>
<evidence type="ECO:0000259" key="2">
    <source>
        <dbReference type="Pfam" id="PF18198"/>
    </source>
</evidence>
<dbReference type="InterPro" id="IPR004273">
    <property type="entry name" value="Dynein_heavy_D6_P-loop"/>
</dbReference>
<feature type="domain" description="Dynein heavy chain region D6 P-loop" evidence="1">
    <location>
        <begin position="2"/>
        <end position="53"/>
    </location>
</feature>
<dbReference type="EMBL" id="HBKO01042774">
    <property type="protein sequence ID" value="CAE2297726.1"/>
    <property type="molecule type" value="Transcribed_RNA"/>
</dbReference>
<sequence>MNCHLYVSWMATLEKEVEDTDPAKTDPSYRLWLTSMPSAKFPVSVLQNGVKMTNEPPKGLRANLMTNLSAIPEERFEATTKPDSWRKIMFGQLLFFAVILERRKFGPLGWNIAYEFTDGDKDVCLTQAELLVNDYEVIPYQVISALTSDVNYGGRVTDSWDRRLIANQLNAFVCPEMLDVDYKYSTSGNYKTIAGDTKESYLAYVESLPVNAFPEIFGLHDNADITCAQKETFTLFETVLSLQPRTSSGGGKSRDEVLDEQAGEILGLMPAPFNVEVVQDKYPTVYEESMNTVLQQECVRYNKVIVKVQNSLKDIRKALVGEVVMTSELEQMGNQLFVNQVPELWAKVAYPSMKPLASWVPDLLKRLSFIQDWFDSNKPQVFWISGFYFPQAFITGVMQNHARKYQVPIDTVTYGYGVRDDMMPETAAAPEDGAIVHGLFIEGARWDSNTHLLGESRPKELYTTMPIIHLLPVANRLPPTDGFYQMPVYKTLSRFGVLSTTGHSTNFVMTLEIPTDQSQNHWIKRGVAGVAALNF</sequence>
<feature type="domain" description="Dynein heavy chain AAA lid" evidence="2">
    <location>
        <begin position="85"/>
        <end position="223"/>
    </location>
</feature>
<name>A0A6T8DZ44_9EUKA</name>
<proteinExistence type="predicted"/>
<dbReference type="InterPro" id="IPR026983">
    <property type="entry name" value="DHC"/>
</dbReference>
<evidence type="ECO:0000259" key="3">
    <source>
        <dbReference type="Pfam" id="PF18199"/>
    </source>
</evidence>
<dbReference type="InterPro" id="IPR041658">
    <property type="entry name" value="AAA_lid_11"/>
</dbReference>
<evidence type="ECO:0000259" key="1">
    <source>
        <dbReference type="Pfam" id="PF03028"/>
    </source>
</evidence>
<dbReference type="EMBL" id="HBKO01042772">
    <property type="protein sequence ID" value="CAE2297701.1"/>
    <property type="molecule type" value="Transcribed_RNA"/>
</dbReference>
<protein>
    <recommendedName>
        <fullName evidence="6">Dynein heavy chain C-terminal domain-containing protein</fullName>
    </recommendedName>
</protein>
<dbReference type="GO" id="GO:0045505">
    <property type="term" value="F:dynein intermediate chain binding"/>
    <property type="evidence" value="ECO:0007669"/>
    <property type="project" value="InterPro"/>
</dbReference>
<dbReference type="GO" id="GO:0051959">
    <property type="term" value="F:dynein light intermediate chain binding"/>
    <property type="evidence" value="ECO:0007669"/>
    <property type="project" value="InterPro"/>
</dbReference>
<dbReference type="InterPro" id="IPR027417">
    <property type="entry name" value="P-loop_NTPase"/>
</dbReference>
<dbReference type="Pfam" id="PF03028">
    <property type="entry name" value="Dynein_heavy"/>
    <property type="match status" value="1"/>
</dbReference>
<dbReference type="InterPro" id="IPR041228">
    <property type="entry name" value="Dynein_C"/>
</dbReference>
<organism evidence="5">
    <name type="scientific">Prymnesium polylepis</name>
    <dbReference type="NCBI Taxonomy" id="72548"/>
    <lineage>
        <taxon>Eukaryota</taxon>
        <taxon>Haptista</taxon>
        <taxon>Haptophyta</taxon>
        <taxon>Prymnesiophyceae</taxon>
        <taxon>Prymnesiales</taxon>
        <taxon>Prymnesiaceae</taxon>
        <taxon>Prymnesium</taxon>
    </lineage>
</organism>
<dbReference type="Gene3D" id="3.40.50.300">
    <property type="entry name" value="P-loop containing nucleotide triphosphate hydrolases"/>
    <property type="match status" value="1"/>
</dbReference>
<evidence type="ECO:0008006" key="6">
    <source>
        <dbReference type="Google" id="ProtNLM"/>
    </source>
</evidence>
<dbReference type="Gene3D" id="1.20.1270.280">
    <property type="match status" value="1"/>
</dbReference>
<dbReference type="GO" id="GO:0030286">
    <property type="term" value="C:dynein complex"/>
    <property type="evidence" value="ECO:0007669"/>
    <property type="project" value="InterPro"/>
</dbReference>
<dbReference type="Pfam" id="PF18198">
    <property type="entry name" value="AAA_lid_11"/>
    <property type="match status" value="1"/>
</dbReference>
<dbReference type="Gene3D" id="3.10.490.20">
    <property type="match status" value="1"/>
</dbReference>
<gene>
    <name evidence="4" type="ORF">CPOL0286_LOCUS19691</name>
    <name evidence="5" type="ORF">CPOL0286_LOCUS19693</name>
</gene>
<feature type="domain" description="Dynein heavy chain C-terminal" evidence="3">
    <location>
        <begin position="229"/>
        <end position="529"/>
    </location>
</feature>
<dbReference type="GO" id="GO:0008569">
    <property type="term" value="F:minus-end-directed microtubule motor activity"/>
    <property type="evidence" value="ECO:0007669"/>
    <property type="project" value="InterPro"/>
</dbReference>
<dbReference type="InterPro" id="IPR042219">
    <property type="entry name" value="AAA_lid_11_sf"/>
</dbReference>
<accession>A0A6T8DZ44</accession>
<reference evidence="5" key="1">
    <citation type="submission" date="2021-01" db="EMBL/GenBank/DDBJ databases">
        <authorList>
            <person name="Corre E."/>
            <person name="Pelletier E."/>
            <person name="Niang G."/>
            <person name="Scheremetjew M."/>
            <person name="Finn R."/>
            <person name="Kale V."/>
            <person name="Holt S."/>
            <person name="Cochrane G."/>
            <person name="Meng A."/>
            <person name="Brown T."/>
            <person name="Cohen L."/>
        </authorList>
    </citation>
    <scope>NUCLEOTIDE SEQUENCE</scope>
    <source>
        <strain evidence="5">UIO037</strain>
    </source>
</reference>
<dbReference type="PANTHER" id="PTHR22878">
    <property type="entry name" value="DYNEIN HEAVY CHAIN 6, AXONEMAL-LIKE-RELATED"/>
    <property type="match status" value="1"/>
</dbReference>
<dbReference type="GO" id="GO:0007018">
    <property type="term" value="P:microtubule-based movement"/>
    <property type="evidence" value="ECO:0007669"/>
    <property type="project" value="InterPro"/>
</dbReference>
<dbReference type="FunFam" id="1.20.1270.280:FF:000001">
    <property type="entry name" value="dynein heavy chain 7, axonemal"/>
    <property type="match status" value="1"/>
</dbReference>
<dbReference type="Gene3D" id="1.10.8.720">
    <property type="entry name" value="Region D6 of dynein motor"/>
    <property type="match status" value="1"/>
</dbReference>
<dbReference type="Pfam" id="PF18199">
    <property type="entry name" value="Dynein_C"/>
    <property type="match status" value="1"/>
</dbReference>
<dbReference type="FunFam" id="3.10.490.20:FF:000001">
    <property type="entry name" value="dynein heavy chain 7, axonemal"/>
    <property type="match status" value="1"/>
</dbReference>
<dbReference type="FunFam" id="1.10.8.720:FF:000001">
    <property type="entry name" value="dynein heavy chain 7, axonemal"/>
    <property type="match status" value="1"/>
</dbReference>
<dbReference type="InterPro" id="IPR043160">
    <property type="entry name" value="Dynein_C_barrel"/>
</dbReference>
<dbReference type="PANTHER" id="PTHR22878:SF73">
    <property type="entry name" value="DYNEIN AXONEMAL HEAVY CHAIN 1"/>
    <property type="match status" value="1"/>
</dbReference>